<organism evidence="3 4">
    <name type="scientific">Aeromicrobium yanjiei</name>
    <dbReference type="NCBI Taxonomy" id="2662028"/>
    <lineage>
        <taxon>Bacteria</taxon>
        <taxon>Bacillati</taxon>
        <taxon>Actinomycetota</taxon>
        <taxon>Actinomycetes</taxon>
        <taxon>Propionibacteriales</taxon>
        <taxon>Nocardioidaceae</taxon>
        <taxon>Aeromicrobium</taxon>
    </lineage>
</organism>
<name>A0A5Q2MG05_9ACTN</name>
<protein>
    <submittedName>
        <fullName evidence="3">Enoyl-CoA hydratase</fullName>
    </submittedName>
</protein>
<dbReference type="InterPro" id="IPR018376">
    <property type="entry name" value="Enoyl-CoA_hyd/isom_CS"/>
</dbReference>
<evidence type="ECO:0000256" key="1">
    <source>
        <dbReference type="ARBA" id="ARBA00005254"/>
    </source>
</evidence>
<evidence type="ECO:0000256" key="2">
    <source>
        <dbReference type="RuleBase" id="RU003707"/>
    </source>
</evidence>
<dbReference type="PROSITE" id="PS00166">
    <property type="entry name" value="ENOYL_COA_HYDRATASE"/>
    <property type="match status" value="1"/>
</dbReference>
<dbReference type="Proteomes" id="UP000392064">
    <property type="component" value="Chromosome"/>
</dbReference>
<proteinExistence type="inferred from homology"/>
<sequence>MTSRPTTLSIHGATALLTLDDPDRRNILTSEMVCSIDEDVTRAEATPEVNTLVVTGRGRAFCAGAELATLEQSAAGDFDDVREVYEGFLRILRTPLATIAAVNGPAVGAGLNLALACDVRIASTAARFDTRFAHLRIHPGGGHTWLMERAVGHQQATLAVLFGERWDAERAYDVGLVARVVEPESLVDEALALGARLDDMEGDLVRRYVSTLRQAQQTPDHETIFDVETTAQAWSTTRPAFVQNVRALRESISGR</sequence>
<dbReference type="GO" id="GO:0006635">
    <property type="term" value="P:fatty acid beta-oxidation"/>
    <property type="evidence" value="ECO:0007669"/>
    <property type="project" value="TreeGrafter"/>
</dbReference>
<evidence type="ECO:0000313" key="4">
    <source>
        <dbReference type="Proteomes" id="UP000392064"/>
    </source>
</evidence>
<dbReference type="GO" id="GO:0003824">
    <property type="term" value="F:catalytic activity"/>
    <property type="evidence" value="ECO:0007669"/>
    <property type="project" value="InterPro"/>
</dbReference>
<dbReference type="SUPFAM" id="SSF52096">
    <property type="entry name" value="ClpP/crotonase"/>
    <property type="match status" value="1"/>
</dbReference>
<comment type="similarity">
    <text evidence="1 2">Belongs to the enoyl-CoA hydratase/isomerase family.</text>
</comment>
<dbReference type="RefSeq" id="WP_153651920.1">
    <property type="nucleotide sequence ID" value="NZ_CP045737.1"/>
</dbReference>
<dbReference type="Pfam" id="PF00378">
    <property type="entry name" value="ECH_1"/>
    <property type="match status" value="1"/>
</dbReference>
<reference evidence="3 4" key="1">
    <citation type="submission" date="2019-11" db="EMBL/GenBank/DDBJ databases">
        <authorList>
            <person name="Li J."/>
        </authorList>
    </citation>
    <scope>NUCLEOTIDE SEQUENCE [LARGE SCALE GENOMIC DNA]</scope>
    <source>
        <strain evidence="3 4">MF47</strain>
    </source>
</reference>
<dbReference type="EMBL" id="CP045737">
    <property type="protein sequence ID" value="QGG40649.1"/>
    <property type="molecule type" value="Genomic_DNA"/>
</dbReference>
<dbReference type="CDD" id="cd06558">
    <property type="entry name" value="crotonase-like"/>
    <property type="match status" value="1"/>
</dbReference>
<evidence type="ECO:0000313" key="3">
    <source>
        <dbReference type="EMBL" id="QGG40649.1"/>
    </source>
</evidence>
<keyword evidence="4" id="KW-1185">Reference proteome</keyword>
<dbReference type="PANTHER" id="PTHR11941">
    <property type="entry name" value="ENOYL-COA HYDRATASE-RELATED"/>
    <property type="match status" value="1"/>
</dbReference>
<dbReference type="InterPro" id="IPR001753">
    <property type="entry name" value="Enoyl-CoA_hydra/iso"/>
</dbReference>
<dbReference type="KEGG" id="aef:GEV26_04320"/>
<dbReference type="AlphaFoldDB" id="A0A5Q2MG05"/>
<dbReference type="Gene3D" id="3.90.226.10">
    <property type="entry name" value="2-enoyl-CoA Hydratase, Chain A, domain 1"/>
    <property type="match status" value="1"/>
</dbReference>
<dbReference type="InterPro" id="IPR029045">
    <property type="entry name" value="ClpP/crotonase-like_dom_sf"/>
</dbReference>
<accession>A0A5Q2MG05</accession>
<dbReference type="PANTHER" id="PTHR11941:SF54">
    <property type="entry name" value="ENOYL-COA HYDRATASE, MITOCHONDRIAL"/>
    <property type="match status" value="1"/>
</dbReference>
<gene>
    <name evidence="3" type="ORF">GEV26_04320</name>
</gene>